<evidence type="ECO:0000313" key="12">
    <source>
        <dbReference type="EMBL" id="KAH7258846.1"/>
    </source>
</evidence>
<feature type="domain" description="Carrier" evidence="9">
    <location>
        <begin position="1676"/>
        <end position="1752"/>
    </location>
</feature>
<dbReference type="GO" id="GO:0004312">
    <property type="term" value="F:fatty acid synthase activity"/>
    <property type="evidence" value="ECO:0007669"/>
    <property type="project" value="TreeGrafter"/>
</dbReference>
<organism evidence="12 13">
    <name type="scientific">Fusarium redolens</name>
    <dbReference type="NCBI Taxonomy" id="48865"/>
    <lineage>
        <taxon>Eukaryota</taxon>
        <taxon>Fungi</taxon>
        <taxon>Dikarya</taxon>
        <taxon>Ascomycota</taxon>
        <taxon>Pezizomycotina</taxon>
        <taxon>Sordariomycetes</taxon>
        <taxon>Hypocreomycetidae</taxon>
        <taxon>Hypocreales</taxon>
        <taxon>Nectriaceae</taxon>
        <taxon>Fusarium</taxon>
        <taxon>Fusarium redolens species complex</taxon>
    </lineage>
</organism>
<dbReference type="InterPro" id="IPR001227">
    <property type="entry name" value="Ac_transferase_dom_sf"/>
</dbReference>
<evidence type="ECO:0000256" key="2">
    <source>
        <dbReference type="ARBA" id="ARBA00022450"/>
    </source>
</evidence>
<dbReference type="SUPFAM" id="SSF53335">
    <property type="entry name" value="S-adenosyl-L-methionine-dependent methyltransferases"/>
    <property type="match status" value="1"/>
</dbReference>
<dbReference type="PROSITE" id="PS52004">
    <property type="entry name" value="KS3_2"/>
    <property type="match status" value="1"/>
</dbReference>
<dbReference type="Gene3D" id="1.10.1200.10">
    <property type="entry name" value="ACP-like"/>
    <property type="match status" value="1"/>
</dbReference>
<dbReference type="Pfam" id="PF00109">
    <property type="entry name" value="ketoacyl-synt"/>
    <property type="match status" value="1"/>
</dbReference>
<evidence type="ECO:0000256" key="4">
    <source>
        <dbReference type="ARBA" id="ARBA00022603"/>
    </source>
</evidence>
<feature type="domain" description="PKS/mFAS DH" evidence="11">
    <location>
        <begin position="1274"/>
        <end position="1586"/>
    </location>
</feature>
<evidence type="ECO:0008006" key="14">
    <source>
        <dbReference type="Google" id="ProtNLM"/>
    </source>
</evidence>
<protein>
    <recommendedName>
        <fullName evidence="14">Polyketide synthase</fullName>
    </recommendedName>
</protein>
<feature type="region of interest" description="Disordered" evidence="8">
    <location>
        <begin position="1631"/>
        <end position="1676"/>
    </location>
</feature>
<dbReference type="InterPro" id="IPR050091">
    <property type="entry name" value="PKS_NRPS_Biosynth_Enz"/>
</dbReference>
<dbReference type="Pfam" id="PF00698">
    <property type="entry name" value="Acyl_transf_1"/>
    <property type="match status" value="1"/>
</dbReference>
<dbReference type="PROSITE" id="PS00606">
    <property type="entry name" value="KS3_1"/>
    <property type="match status" value="1"/>
</dbReference>
<dbReference type="Gene3D" id="3.40.366.10">
    <property type="entry name" value="Malonyl-Coenzyme A Acyl Carrier Protein, domain 2"/>
    <property type="match status" value="2"/>
</dbReference>
<dbReference type="InterPro" id="IPR041068">
    <property type="entry name" value="HTH_51"/>
</dbReference>
<dbReference type="InterPro" id="IPR029063">
    <property type="entry name" value="SAM-dependent_MTases_sf"/>
</dbReference>
<dbReference type="CDD" id="cd00833">
    <property type="entry name" value="PKS"/>
    <property type="match status" value="1"/>
</dbReference>
<dbReference type="SUPFAM" id="SSF55048">
    <property type="entry name" value="Probable ACP-binding domain of malonyl-CoA ACP transacylase"/>
    <property type="match status" value="1"/>
</dbReference>
<reference evidence="12" key="1">
    <citation type="journal article" date="2021" name="Nat. Commun.">
        <title>Genetic determinants of endophytism in the Arabidopsis root mycobiome.</title>
        <authorList>
            <person name="Mesny F."/>
            <person name="Miyauchi S."/>
            <person name="Thiergart T."/>
            <person name="Pickel B."/>
            <person name="Atanasova L."/>
            <person name="Karlsson M."/>
            <person name="Huettel B."/>
            <person name="Barry K.W."/>
            <person name="Haridas S."/>
            <person name="Chen C."/>
            <person name="Bauer D."/>
            <person name="Andreopoulos W."/>
            <person name="Pangilinan J."/>
            <person name="LaButti K."/>
            <person name="Riley R."/>
            <person name="Lipzen A."/>
            <person name="Clum A."/>
            <person name="Drula E."/>
            <person name="Henrissat B."/>
            <person name="Kohler A."/>
            <person name="Grigoriev I.V."/>
            <person name="Martin F.M."/>
            <person name="Hacquard S."/>
        </authorList>
    </citation>
    <scope>NUCLEOTIDE SEQUENCE</scope>
    <source>
        <strain evidence="12">MPI-CAGE-AT-0023</strain>
    </source>
</reference>
<dbReference type="InterPro" id="IPR013217">
    <property type="entry name" value="Methyltransf_12"/>
</dbReference>
<dbReference type="Pfam" id="PF02801">
    <property type="entry name" value="Ketoacyl-synt_C"/>
    <property type="match status" value="1"/>
</dbReference>
<evidence type="ECO:0000313" key="13">
    <source>
        <dbReference type="Proteomes" id="UP000720189"/>
    </source>
</evidence>
<feature type="compositionally biased region" description="Polar residues" evidence="8">
    <location>
        <begin position="1766"/>
        <end position="1780"/>
    </location>
</feature>
<feature type="region of interest" description="N-terminal hotdog fold" evidence="7">
    <location>
        <begin position="1274"/>
        <end position="1407"/>
    </location>
</feature>
<dbReference type="Gene3D" id="3.40.50.150">
    <property type="entry name" value="Vaccinia Virus protein VP39"/>
    <property type="match status" value="1"/>
</dbReference>
<comment type="caution">
    <text evidence="12">The sequence shown here is derived from an EMBL/GenBank/DDBJ whole genome shotgun (WGS) entry which is preliminary data.</text>
</comment>
<dbReference type="CDD" id="cd02440">
    <property type="entry name" value="AdoMet_MTases"/>
    <property type="match status" value="1"/>
</dbReference>
<feature type="region of interest" description="C-terminal hotdog fold" evidence="7">
    <location>
        <begin position="1432"/>
        <end position="1586"/>
    </location>
</feature>
<dbReference type="PROSITE" id="PS52019">
    <property type="entry name" value="PKS_MFAS_DH"/>
    <property type="match status" value="1"/>
</dbReference>
<dbReference type="InterPro" id="IPR036736">
    <property type="entry name" value="ACP-like_sf"/>
</dbReference>
<proteinExistence type="predicted"/>
<dbReference type="GO" id="GO:0008168">
    <property type="term" value="F:methyltransferase activity"/>
    <property type="evidence" value="ECO:0007669"/>
    <property type="project" value="UniProtKB-KW"/>
</dbReference>
<dbReference type="InterPro" id="IPR020807">
    <property type="entry name" value="PKS_DH"/>
</dbReference>
<dbReference type="Pfam" id="PF08242">
    <property type="entry name" value="Methyltransf_12"/>
    <property type="match status" value="1"/>
</dbReference>
<dbReference type="InterPro" id="IPR018201">
    <property type="entry name" value="Ketoacyl_synth_AS"/>
</dbReference>
<keyword evidence="3" id="KW-0597">Phosphoprotein</keyword>
<feature type="compositionally biased region" description="Low complexity" evidence="8">
    <location>
        <begin position="1659"/>
        <end position="1675"/>
    </location>
</feature>
<feature type="region of interest" description="Disordered" evidence="8">
    <location>
        <begin position="1760"/>
        <end position="1780"/>
    </location>
</feature>
<dbReference type="PANTHER" id="PTHR43775">
    <property type="entry name" value="FATTY ACID SYNTHASE"/>
    <property type="match status" value="1"/>
</dbReference>
<dbReference type="Pfam" id="PF18558">
    <property type="entry name" value="HTH_51"/>
    <property type="match status" value="1"/>
</dbReference>
<evidence type="ECO:0000259" key="10">
    <source>
        <dbReference type="PROSITE" id="PS52004"/>
    </source>
</evidence>
<dbReference type="InterPro" id="IPR014031">
    <property type="entry name" value="Ketoacyl_synth_C"/>
</dbReference>
<dbReference type="InterPro" id="IPR032088">
    <property type="entry name" value="SAT"/>
</dbReference>
<dbReference type="InterPro" id="IPR009081">
    <property type="entry name" value="PP-bd_ACP"/>
</dbReference>
<dbReference type="GO" id="GO:0032259">
    <property type="term" value="P:methylation"/>
    <property type="evidence" value="ECO:0007669"/>
    <property type="project" value="UniProtKB-KW"/>
</dbReference>
<dbReference type="InterPro" id="IPR049900">
    <property type="entry name" value="PKS_mFAS_DH"/>
</dbReference>
<dbReference type="GeneID" id="70217204"/>
<dbReference type="InterPro" id="IPR042104">
    <property type="entry name" value="PKS_dehydratase_sf"/>
</dbReference>
<dbReference type="OrthoDB" id="329835at2759"/>
<feature type="domain" description="Ketosynthase family 3 (KS3)" evidence="10">
    <location>
        <begin position="391"/>
        <end position="787"/>
    </location>
</feature>
<dbReference type="EMBL" id="JAGMUX010000005">
    <property type="protein sequence ID" value="KAH7258846.1"/>
    <property type="molecule type" value="Genomic_DNA"/>
</dbReference>
<dbReference type="Proteomes" id="UP000720189">
    <property type="component" value="Unassembled WGS sequence"/>
</dbReference>
<keyword evidence="13" id="KW-1185">Reference proteome</keyword>
<comment type="pathway">
    <text evidence="1">Secondary metabolite biosynthesis; terpenoid biosynthesis.</text>
</comment>
<keyword evidence="2" id="KW-0596">Phosphopantetheine</keyword>
<keyword evidence="5" id="KW-0808">Transferase</keyword>
<dbReference type="GO" id="GO:0004315">
    <property type="term" value="F:3-oxoacyl-[acyl-carrier-protein] synthase activity"/>
    <property type="evidence" value="ECO:0007669"/>
    <property type="project" value="InterPro"/>
</dbReference>
<dbReference type="InterPro" id="IPR014030">
    <property type="entry name" value="Ketoacyl_synth_N"/>
</dbReference>
<dbReference type="SUPFAM" id="SSF53901">
    <property type="entry name" value="Thiolase-like"/>
    <property type="match status" value="1"/>
</dbReference>
<dbReference type="PROSITE" id="PS50075">
    <property type="entry name" value="CARRIER"/>
    <property type="match status" value="1"/>
</dbReference>
<dbReference type="PANTHER" id="PTHR43775:SF21">
    <property type="entry name" value="NON-REDUCING POLYKETIDE SYNTHASE AUSA-RELATED"/>
    <property type="match status" value="1"/>
</dbReference>
<dbReference type="GO" id="GO:0006633">
    <property type="term" value="P:fatty acid biosynthetic process"/>
    <property type="evidence" value="ECO:0007669"/>
    <property type="project" value="InterPro"/>
</dbReference>
<dbReference type="SMART" id="SM00826">
    <property type="entry name" value="PKS_DH"/>
    <property type="match status" value="1"/>
</dbReference>
<dbReference type="Pfam" id="PF16073">
    <property type="entry name" value="SAT"/>
    <property type="match status" value="1"/>
</dbReference>
<evidence type="ECO:0000256" key="1">
    <source>
        <dbReference type="ARBA" id="ARBA00004721"/>
    </source>
</evidence>
<dbReference type="Gene3D" id="3.10.129.110">
    <property type="entry name" value="Polyketide synthase dehydratase"/>
    <property type="match status" value="1"/>
</dbReference>
<dbReference type="Gene3D" id="3.30.70.3290">
    <property type="match status" value="1"/>
</dbReference>
<dbReference type="RefSeq" id="XP_046051554.1">
    <property type="nucleotide sequence ID" value="XM_046187250.1"/>
</dbReference>
<evidence type="ECO:0000256" key="3">
    <source>
        <dbReference type="ARBA" id="ARBA00022553"/>
    </source>
</evidence>
<dbReference type="InterPro" id="IPR016036">
    <property type="entry name" value="Malonyl_transacylase_ACP-bd"/>
</dbReference>
<evidence type="ECO:0000256" key="5">
    <source>
        <dbReference type="ARBA" id="ARBA00022679"/>
    </source>
</evidence>
<name>A0A9P9HKD3_FUSRE</name>
<evidence type="ECO:0000259" key="11">
    <source>
        <dbReference type="PROSITE" id="PS52019"/>
    </source>
</evidence>
<dbReference type="Gene3D" id="3.40.47.10">
    <property type="match status" value="1"/>
</dbReference>
<comment type="caution">
    <text evidence="7">Lacks conserved residue(s) required for the propagation of feature annotation.</text>
</comment>
<keyword evidence="6" id="KW-0511">Multifunctional enzyme</keyword>
<accession>A0A9P9HKD3</accession>
<gene>
    <name evidence="12" type="ORF">BKA55DRAFT_506232</name>
</gene>
<evidence type="ECO:0000256" key="8">
    <source>
        <dbReference type="SAM" id="MobiDB-lite"/>
    </source>
</evidence>
<dbReference type="Pfam" id="PF00550">
    <property type="entry name" value="PP-binding"/>
    <property type="match status" value="1"/>
</dbReference>
<dbReference type="SMART" id="SM00827">
    <property type="entry name" value="PKS_AT"/>
    <property type="match status" value="1"/>
</dbReference>
<sequence length="2181" mass="238869">MPVKSPSLLVCGSVISDPDHAYLSRIRSSIIHNSHLADLRDAVIELPELWPLLVEREHSLERVSAAPVLQNLVEWIECDNPLLPLAVRTSRNVQLAVLTVLSHISEYMIYLSSHDMSEEDGRGNLDAHTSVLEGVRDGGIQGLCVGLLSAIALACSPTNTDVAKHGAVAVRLALCVGALVDLDEIELSEPTVCICTRWPQGEGDGDGREEVLRAVLDSYPQSYVGVRLDACSVTITAPKGDAMSLSCDLEERGAVVKQIDLHGRYHHQGHDAVLQRMTDLCVSLPMLQFPQHSHPLVPLRWNHSGQVVTGQTPLHEVALQCILVKRADWYTTMTKSVTDMAQRTAASSADSKARVLALGPVDCIPRSVFAITPLQVVRPMANAAFHHSYPDDSIAIVGVSCRFPGSETPQQFWEEIRAKRVNSSLEAASSSSLDCAFFRKSPREAEHMDPQHRLGLHLAYEALQSGGYFSPSSSETDNVGCYIGMSSCDYEVNVNSHPPTAYSFTGTARAFSSGRISHFFGFTGPSMVVDTACSSSGVAIHTACRAIQSGECSMALAGGINLMVPEARSHQNLAAASFLSPTSQCRPFDAGADGYRRSEGGGFVLLKRLSAAVADNDCILGVLAASAVNNSKGSRSITLPSIESQSHLYRLVLQTAGLHPHQVSYVEAHGTGTQKGDPIEWQSIQNVFGGRGRSGSPPLRLGSIKGNIGHSEAASGVAALVKVLLMLHNGQIPPQANFSVLNPAIPSLEEANMDIPACLEPWKAPFRAAMVNNYGASGTNAAMLVCQPPLASPERIMSAGQSHQYPILITSHSESSLRQYCRALLYFIETQSRVPGDSLLPSIAFHLAQRQNESCRHRVAFSATSADELKVRLQSRAHKDGEDSKTPRLQGRPKPVVLVFAGQTGRQALLSREAYLSSNLLQRHLDRCDRILQTMGLHSLFPRIFETEPVDDLVDLHCMHFSLQYSVAASWIDAGLEIKAVVGHSLGQLTALCVSGVLNLRDALKMISGRASLIQSKWGSERGCMLSVEADAPTVEAIAQSMLGAGKVEIACYNTALHHVMVGTEAAIEAFEEVARSRNVSVKRIPVTHGFHSDLMDCIIPEYQQLIQELTLHRPVIPIEPCSKSGGSWDDITPELIARQSREPVYFNDAISRIEQQLGPCIWLEAGSGSTGVTMARRALTNRGTPSFSSHSFYSILLQGQNPVKSLADTTMSLWNEGIRVQFWLYHASERRRFVPLELPQYPFEKSEHWLPVIQKHKDSELASQNQHPTQQTPKLVSLVGPADGETAEFFINQDSDDYSAFVRGRRVFGQVLAPGSVYIEAATRAFTLLQMHVSAPSSSPPSVEVEQVRMHAPFGLDLQKRLRLTLRKQARSSWRFVVESHPIDDSDNKGRKLQASGTISWKAQGYSYLGPRRPLLRRLYDRCEELREDRSAATVQGLFVKKILARVANYDNSYLGIQSITSKGLEAVADVAVPTIMSQVSKETVFSPPIFDNFLLIAELHASSLGDLGDDDVYICNGFNAVIPHAHPGDMGRKSEGPWMVLSCLDRENDKTIVCDIFVFSAHRNMLSLEIIGAGLTRVPIHSLQKALESMNGIQQIQGQTALDSAPTLVRDADIDPLYSEVDSLRIGGDVPADVPGSHPTSVPRLSRLPSSDDVMDSSALSSVQPSSSASSVISDHDQQNVALLGLLAEHLNCSQGISPDTRLGEIGLDSLVAIQLQSDMEKMFGKRLSLATIDENLTFSDLCRKVLYHDLSSERRSAVLPDTTPKSKPDSSILTGQNYNPSHVAPIMGTTPFFRGSTPFITQTRLEFAQIKQETSSFAQMTGFAGFYSNLYEKQTFLVLAYILEAFRTLGCDLSALQAGDPLPPVPYTPKYEKLVSRFHKILEGAGLISVREGQSTRSQTAEPLPQLASSADIYRELLNECPKYRPDHQLLNVTGSHLADCLSGRADPLQLLFRDAASVKLLEDVYVSSPMFATGNKMLGEFLHRVLSQLGGTEMLRVLEIGAGTGATTRNVMDQLLASNVDFTYTFTDISMALVTSARKTFGALYGSEKRQSNMEFTVLDIEKPPPANMLQSYDLIISSNCIHATRNLGQACANIERLLRRDGGMLCLLELTRPLAWLDCVFGLLDGWWRFDDDRTYALADEYKWKSTLLDAGFFHVDWTDDGSRESQQFRLITAWR</sequence>
<keyword evidence="4" id="KW-0489">Methyltransferase</keyword>
<dbReference type="SUPFAM" id="SSF47336">
    <property type="entry name" value="ACP-like"/>
    <property type="match status" value="1"/>
</dbReference>
<dbReference type="SUPFAM" id="SSF52151">
    <property type="entry name" value="FabD/lysophospholipase-like"/>
    <property type="match status" value="1"/>
</dbReference>
<evidence type="ECO:0000256" key="7">
    <source>
        <dbReference type="PROSITE-ProRule" id="PRU01363"/>
    </source>
</evidence>
<evidence type="ECO:0000259" key="9">
    <source>
        <dbReference type="PROSITE" id="PS50075"/>
    </source>
</evidence>
<dbReference type="InterPro" id="IPR016039">
    <property type="entry name" value="Thiolase-like"/>
</dbReference>
<dbReference type="InterPro" id="IPR016035">
    <property type="entry name" value="Acyl_Trfase/lysoPLipase"/>
</dbReference>
<dbReference type="SMART" id="SM00825">
    <property type="entry name" value="PKS_KS"/>
    <property type="match status" value="1"/>
</dbReference>
<dbReference type="InterPro" id="IPR014043">
    <property type="entry name" value="Acyl_transferase_dom"/>
</dbReference>
<evidence type="ECO:0000256" key="6">
    <source>
        <dbReference type="ARBA" id="ARBA00023268"/>
    </source>
</evidence>
<dbReference type="InterPro" id="IPR020841">
    <property type="entry name" value="PKS_Beta-ketoAc_synthase_dom"/>
</dbReference>
<dbReference type="GO" id="GO:0044550">
    <property type="term" value="P:secondary metabolite biosynthetic process"/>
    <property type="evidence" value="ECO:0007669"/>
    <property type="project" value="TreeGrafter"/>
</dbReference>